<gene>
    <name evidence="2" type="ORF">LTRI10_LOCUS28641</name>
</gene>
<feature type="region of interest" description="Disordered" evidence="1">
    <location>
        <begin position="37"/>
        <end position="85"/>
    </location>
</feature>
<evidence type="ECO:0000256" key="1">
    <source>
        <dbReference type="SAM" id="MobiDB-lite"/>
    </source>
</evidence>
<evidence type="ECO:0000313" key="2">
    <source>
        <dbReference type="EMBL" id="CAL1387672.1"/>
    </source>
</evidence>
<dbReference type="Proteomes" id="UP001497516">
    <property type="component" value="Chromosome 5"/>
</dbReference>
<keyword evidence="3" id="KW-1185">Reference proteome</keyword>
<accession>A0AAV2EPN5</accession>
<reference evidence="2 3" key="1">
    <citation type="submission" date="2024-04" db="EMBL/GenBank/DDBJ databases">
        <authorList>
            <person name="Fracassetti M."/>
        </authorList>
    </citation>
    <scope>NUCLEOTIDE SEQUENCE [LARGE SCALE GENOMIC DNA]</scope>
</reference>
<sequence length="85" mass="9392">MKLPRSVYGCTLWGKNEASLEALFNLPLTKRKKERSGGILLMEAPGDADPKPEGEKERSELLSDGDVHDAGDPVTKRWNSGLVKR</sequence>
<proteinExistence type="predicted"/>
<name>A0AAV2EPN5_9ROSI</name>
<dbReference type="AlphaFoldDB" id="A0AAV2EPN5"/>
<protein>
    <submittedName>
        <fullName evidence="2">Uncharacterized protein</fullName>
    </submittedName>
</protein>
<evidence type="ECO:0000313" key="3">
    <source>
        <dbReference type="Proteomes" id="UP001497516"/>
    </source>
</evidence>
<dbReference type="EMBL" id="OZ034818">
    <property type="protein sequence ID" value="CAL1387672.1"/>
    <property type="molecule type" value="Genomic_DNA"/>
</dbReference>
<feature type="compositionally biased region" description="Basic and acidic residues" evidence="1">
    <location>
        <begin position="48"/>
        <end position="75"/>
    </location>
</feature>
<organism evidence="2 3">
    <name type="scientific">Linum trigynum</name>
    <dbReference type="NCBI Taxonomy" id="586398"/>
    <lineage>
        <taxon>Eukaryota</taxon>
        <taxon>Viridiplantae</taxon>
        <taxon>Streptophyta</taxon>
        <taxon>Embryophyta</taxon>
        <taxon>Tracheophyta</taxon>
        <taxon>Spermatophyta</taxon>
        <taxon>Magnoliopsida</taxon>
        <taxon>eudicotyledons</taxon>
        <taxon>Gunneridae</taxon>
        <taxon>Pentapetalae</taxon>
        <taxon>rosids</taxon>
        <taxon>fabids</taxon>
        <taxon>Malpighiales</taxon>
        <taxon>Linaceae</taxon>
        <taxon>Linum</taxon>
    </lineage>
</organism>